<sequence length="225" mass="25365">MSSSPYRIFIRMAGSYSKEEKDISEPKTIEKVPSQNYDMRKLEVEFSQPVPAQNSPRDAALWMTQRLRSCHVDIKHSGDWRCEFCNRLARESIFQLQFHFSSSPPTLVLFAHQICNSRTGSCADEMEKMDREMKAASGASEEKGTTRDTSGAAMPLSASCAGCKSEDLVAHNASMRCGRCHITRYCSAKCIAADWKRHGVFCKTVQPSKNKQVDSRLPSWTVMHL</sequence>
<evidence type="ECO:0000313" key="7">
    <source>
        <dbReference type="Proteomes" id="UP000054007"/>
    </source>
</evidence>
<dbReference type="Proteomes" id="UP000054007">
    <property type="component" value="Unassembled WGS sequence"/>
</dbReference>
<dbReference type="Pfam" id="PF01753">
    <property type="entry name" value="zf-MYND"/>
    <property type="match status" value="1"/>
</dbReference>
<dbReference type="GO" id="GO:0008270">
    <property type="term" value="F:zinc ion binding"/>
    <property type="evidence" value="ECO:0007669"/>
    <property type="project" value="UniProtKB-KW"/>
</dbReference>
<dbReference type="STRING" id="1314674.A0A0D7BU05"/>
<keyword evidence="2 4" id="KW-0863">Zinc-finger</keyword>
<dbReference type="Gene3D" id="6.10.140.2220">
    <property type="match status" value="1"/>
</dbReference>
<name>A0A0D7BU05_9AGAR</name>
<keyword evidence="1" id="KW-0479">Metal-binding</keyword>
<dbReference type="InterPro" id="IPR002893">
    <property type="entry name" value="Znf_MYND"/>
</dbReference>
<gene>
    <name evidence="6" type="ORF">CYLTODRAFT_485035</name>
</gene>
<keyword evidence="7" id="KW-1185">Reference proteome</keyword>
<proteinExistence type="predicted"/>
<evidence type="ECO:0000256" key="4">
    <source>
        <dbReference type="PROSITE-ProRule" id="PRU00134"/>
    </source>
</evidence>
<evidence type="ECO:0000313" key="6">
    <source>
        <dbReference type="EMBL" id="KIY73892.1"/>
    </source>
</evidence>
<dbReference type="EMBL" id="KN880433">
    <property type="protein sequence ID" value="KIY73892.1"/>
    <property type="molecule type" value="Genomic_DNA"/>
</dbReference>
<dbReference type="OrthoDB" id="9922773at2759"/>
<reference evidence="6 7" key="1">
    <citation type="journal article" date="2015" name="Fungal Genet. Biol.">
        <title>Evolution of novel wood decay mechanisms in Agaricales revealed by the genome sequences of Fistulina hepatica and Cylindrobasidium torrendii.</title>
        <authorList>
            <person name="Floudas D."/>
            <person name="Held B.W."/>
            <person name="Riley R."/>
            <person name="Nagy L.G."/>
            <person name="Koehler G."/>
            <person name="Ransdell A.S."/>
            <person name="Younus H."/>
            <person name="Chow J."/>
            <person name="Chiniquy J."/>
            <person name="Lipzen A."/>
            <person name="Tritt A."/>
            <person name="Sun H."/>
            <person name="Haridas S."/>
            <person name="LaButti K."/>
            <person name="Ohm R.A."/>
            <person name="Kues U."/>
            <person name="Blanchette R.A."/>
            <person name="Grigoriev I.V."/>
            <person name="Minto R.E."/>
            <person name="Hibbett D.S."/>
        </authorList>
    </citation>
    <scope>NUCLEOTIDE SEQUENCE [LARGE SCALE GENOMIC DNA]</scope>
    <source>
        <strain evidence="6 7">FP15055 ss-10</strain>
    </source>
</reference>
<evidence type="ECO:0000259" key="5">
    <source>
        <dbReference type="PROSITE" id="PS50865"/>
    </source>
</evidence>
<dbReference type="AlphaFoldDB" id="A0A0D7BU05"/>
<dbReference type="PROSITE" id="PS01360">
    <property type="entry name" value="ZF_MYND_1"/>
    <property type="match status" value="1"/>
</dbReference>
<dbReference type="SUPFAM" id="SSF144232">
    <property type="entry name" value="HIT/MYND zinc finger-like"/>
    <property type="match status" value="1"/>
</dbReference>
<organism evidence="6 7">
    <name type="scientific">Cylindrobasidium torrendii FP15055 ss-10</name>
    <dbReference type="NCBI Taxonomy" id="1314674"/>
    <lineage>
        <taxon>Eukaryota</taxon>
        <taxon>Fungi</taxon>
        <taxon>Dikarya</taxon>
        <taxon>Basidiomycota</taxon>
        <taxon>Agaricomycotina</taxon>
        <taxon>Agaricomycetes</taxon>
        <taxon>Agaricomycetidae</taxon>
        <taxon>Agaricales</taxon>
        <taxon>Marasmiineae</taxon>
        <taxon>Physalacriaceae</taxon>
        <taxon>Cylindrobasidium</taxon>
    </lineage>
</organism>
<protein>
    <recommendedName>
        <fullName evidence="5">MYND-type domain-containing protein</fullName>
    </recommendedName>
</protein>
<dbReference type="PROSITE" id="PS50865">
    <property type="entry name" value="ZF_MYND_2"/>
    <property type="match status" value="1"/>
</dbReference>
<feature type="domain" description="MYND-type" evidence="5">
    <location>
        <begin position="160"/>
        <end position="202"/>
    </location>
</feature>
<keyword evidence="3" id="KW-0862">Zinc</keyword>
<accession>A0A0D7BU05</accession>
<evidence type="ECO:0000256" key="3">
    <source>
        <dbReference type="ARBA" id="ARBA00022833"/>
    </source>
</evidence>
<evidence type="ECO:0000256" key="2">
    <source>
        <dbReference type="ARBA" id="ARBA00022771"/>
    </source>
</evidence>
<evidence type="ECO:0000256" key="1">
    <source>
        <dbReference type="ARBA" id="ARBA00022723"/>
    </source>
</evidence>